<evidence type="ECO:0000313" key="1">
    <source>
        <dbReference type="EMBL" id="KAJ1106005.1"/>
    </source>
</evidence>
<accession>A0AAV7MQG6</accession>
<dbReference type="AlphaFoldDB" id="A0AAV7MQG6"/>
<reference evidence="1" key="1">
    <citation type="journal article" date="2022" name="bioRxiv">
        <title>Sequencing and chromosome-scale assembly of the giantPleurodeles waltlgenome.</title>
        <authorList>
            <person name="Brown T."/>
            <person name="Elewa A."/>
            <person name="Iarovenko S."/>
            <person name="Subramanian E."/>
            <person name="Araus A.J."/>
            <person name="Petzold A."/>
            <person name="Susuki M."/>
            <person name="Suzuki K.-i.T."/>
            <person name="Hayashi T."/>
            <person name="Toyoda A."/>
            <person name="Oliveira C."/>
            <person name="Osipova E."/>
            <person name="Leigh N.D."/>
            <person name="Simon A."/>
            <person name="Yun M.H."/>
        </authorList>
    </citation>
    <scope>NUCLEOTIDE SEQUENCE</scope>
    <source>
        <strain evidence="1">20211129_DDA</strain>
        <tissue evidence="1">Liver</tissue>
    </source>
</reference>
<dbReference type="Proteomes" id="UP001066276">
    <property type="component" value="Chromosome 9"/>
</dbReference>
<proteinExistence type="predicted"/>
<comment type="caution">
    <text evidence="1">The sequence shown here is derived from an EMBL/GenBank/DDBJ whole genome shotgun (WGS) entry which is preliminary data.</text>
</comment>
<protein>
    <submittedName>
        <fullName evidence="1">Uncharacterized protein</fullName>
    </submittedName>
</protein>
<gene>
    <name evidence="1" type="ORF">NDU88_003408</name>
</gene>
<organism evidence="1 2">
    <name type="scientific">Pleurodeles waltl</name>
    <name type="common">Iberian ribbed newt</name>
    <dbReference type="NCBI Taxonomy" id="8319"/>
    <lineage>
        <taxon>Eukaryota</taxon>
        <taxon>Metazoa</taxon>
        <taxon>Chordata</taxon>
        <taxon>Craniata</taxon>
        <taxon>Vertebrata</taxon>
        <taxon>Euteleostomi</taxon>
        <taxon>Amphibia</taxon>
        <taxon>Batrachia</taxon>
        <taxon>Caudata</taxon>
        <taxon>Salamandroidea</taxon>
        <taxon>Salamandridae</taxon>
        <taxon>Pleurodelinae</taxon>
        <taxon>Pleurodeles</taxon>
    </lineage>
</organism>
<keyword evidence="2" id="KW-1185">Reference proteome</keyword>
<sequence>MPGGGILGTTYLPLLGIQIYHETQDLREGNLGPVIRALPPSWFRPLDTLLTELIRDGGTGHSATAPGRWVLGVPDF</sequence>
<evidence type="ECO:0000313" key="2">
    <source>
        <dbReference type="Proteomes" id="UP001066276"/>
    </source>
</evidence>
<dbReference type="EMBL" id="JANPWB010000013">
    <property type="protein sequence ID" value="KAJ1106005.1"/>
    <property type="molecule type" value="Genomic_DNA"/>
</dbReference>
<name>A0AAV7MQG6_PLEWA</name>